<sequence>MSEQASSESQSRVNKVGHNVAEAFSKGLVDGILPCIFFRHECPIRGYVLLLYSRLIMGGGENFDTELGFTLLIIRHRIRVFGGTHHSRNINVSHAMSDSGARFVHLSEVKTNTEADVM</sequence>
<protein>
    <submittedName>
        <fullName evidence="1">Uncharacterized protein</fullName>
    </submittedName>
</protein>
<proteinExistence type="predicted"/>
<keyword evidence="2" id="KW-1185">Reference proteome</keyword>
<evidence type="ECO:0000313" key="2">
    <source>
        <dbReference type="Proteomes" id="UP000008909"/>
    </source>
</evidence>
<reference evidence="1" key="1">
    <citation type="journal article" date="2011" name="Genome Biol.">
        <title>The draft genome of the carcinogenic human liver fluke Clonorchis sinensis.</title>
        <authorList>
            <person name="Wang X."/>
            <person name="Chen W."/>
            <person name="Huang Y."/>
            <person name="Sun J."/>
            <person name="Men J."/>
            <person name="Liu H."/>
            <person name="Luo F."/>
            <person name="Guo L."/>
            <person name="Lv X."/>
            <person name="Deng C."/>
            <person name="Zhou C."/>
            <person name="Fan Y."/>
            <person name="Li X."/>
            <person name="Huang L."/>
            <person name="Hu Y."/>
            <person name="Liang C."/>
            <person name="Hu X."/>
            <person name="Xu J."/>
            <person name="Yu X."/>
        </authorList>
    </citation>
    <scope>NUCLEOTIDE SEQUENCE [LARGE SCALE GENOMIC DNA]</scope>
    <source>
        <strain evidence="1">Henan</strain>
    </source>
</reference>
<dbReference type="Proteomes" id="UP000008909">
    <property type="component" value="Unassembled WGS sequence"/>
</dbReference>
<organism evidence="1 2">
    <name type="scientific">Clonorchis sinensis</name>
    <name type="common">Chinese liver fluke</name>
    <dbReference type="NCBI Taxonomy" id="79923"/>
    <lineage>
        <taxon>Eukaryota</taxon>
        <taxon>Metazoa</taxon>
        <taxon>Spiralia</taxon>
        <taxon>Lophotrochozoa</taxon>
        <taxon>Platyhelminthes</taxon>
        <taxon>Trematoda</taxon>
        <taxon>Digenea</taxon>
        <taxon>Opisthorchiida</taxon>
        <taxon>Opisthorchiata</taxon>
        <taxon>Opisthorchiidae</taxon>
        <taxon>Clonorchis</taxon>
    </lineage>
</organism>
<name>G7YTS5_CLOSI</name>
<dbReference type="EMBL" id="DF144230">
    <property type="protein sequence ID" value="GAA56355.1"/>
    <property type="molecule type" value="Genomic_DNA"/>
</dbReference>
<accession>G7YTS5</accession>
<gene>
    <name evidence="1" type="ORF">CLF_110699</name>
</gene>
<reference key="2">
    <citation type="submission" date="2011-10" db="EMBL/GenBank/DDBJ databases">
        <title>The genome and transcriptome sequence of Clonorchis sinensis provide insights into the carcinogenic liver fluke.</title>
        <authorList>
            <person name="Wang X."/>
            <person name="Huang Y."/>
            <person name="Chen W."/>
            <person name="Liu H."/>
            <person name="Guo L."/>
            <person name="Chen Y."/>
            <person name="Luo F."/>
            <person name="Zhou W."/>
            <person name="Sun J."/>
            <person name="Mao Q."/>
            <person name="Liang P."/>
            <person name="Zhou C."/>
            <person name="Tian Y."/>
            <person name="Men J."/>
            <person name="Lv X."/>
            <person name="Huang L."/>
            <person name="Zhou J."/>
            <person name="Hu Y."/>
            <person name="Li R."/>
            <person name="Zhang F."/>
            <person name="Lei H."/>
            <person name="Li X."/>
            <person name="Hu X."/>
            <person name="Liang C."/>
            <person name="Xu J."/>
            <person name="Wu Z."/>
            <person name="Yu X."/>
        </authorList>
    </citation>
    <scope>NUCLEOTIDE SEQUENCE</scope>
    <source>
        <strain>Henan</strain>
    </source>
</reference>
<evidence type="ECO:0000313" key="1">
    <source>
        <dbReference type="EMBL" id="GAA56355.1"/>
    </source>
</evidence>
<dbReference type="AlphaFoldDB" id="G7YTS5"/>